<evidence type="ECO:0000256" key="9">
    <source>
        <dbReference type="ARBA" id="ARBA00023136"/>
    </source>
</evidence>
<evidence type="ECO:0000256" key="8">
    <source>
        <dbReference type="ARBA" id="ARBA00023065"/>
    </source>
</evidence>
<comment type="subcellular location">
    <subcellularLocation>
        <location evidence="2">Cell membrane</location>
        <topology evidence="2">Multi-pass membrane protein</topology>
    </subcellularLocation>
</comment>
<keyword evidence="6" id="KW-0812">Transmembrane</keyword>
<comment type="caution">
    <text evidence="12">The sequence shown here is derived from an EMBL/GenBank/DDBJ whole genome shotgun (WGS) entry which is preliminary data.</text>
</comment>
<organism evidence="12 13">
    <name type="scientific">Owenia fusiformis</name>
    <name type="common">Polychaete worm</name>
    <dbReference type="NCBI Taxonomy" id="6347"/>
    <lineage>
        <taxon>Eukaryota</taxon>
        <taxon>Metazoa</taxon>
        <taxon>Spiralia</taxon>
        <taxon>Lophotrochozoa</taxon>
        <taxon>Annelida</taxon>
        <taxon>Polychaeta</taxon>
        <taxon>Sedentaria</taxon>
        <taxon>Canalipalpata</taxon>
        <taxon>Sabellida</taxon>
        <taxon>Oweniida</taxon>
        <taxon>Oweniidae</taxon>
        <taxon>Owenia</taxon>
    </lineage>
</organism>
<keyword evidence="4" id="KW-0813">Transport</keyword>
<evidence type="ECO:0000313" key="12">
    <source>
        <dbReference type="EMBL" id="CAH1787513.1"/>
    </source>
</evidence>
<dbReference type="InterPro" id="IPR036259">
    <property type="entry name" value="MFS_trans_sf"/>
</dbReference>
<accession>A0A8J1TX78</accession>
<evidence type="ECO:0000256" key="11">
    <source>
        <dbReference type="ARBA" id="ARBA00032555"/>
    </source>
</evidence>
<evidence type="ECO:0000256" key="4">
    <source>
        <dbReference type="ARBA" id="ARBA00022448"/>
    </source>
</evidence>
<dbReference type="InterPro" id="IPR008509">
    <property type="entry name" value="MOT2/MFSD5"/>
</dbReference>
<dbReference type="Gene3D" id="1.20.1250.20">
    <property type="entry name" value="MFS general substrate transporter like domains"/>
    <property type="match status" value="1"/>
</dbReference>
<evidence type="ECO:0000256" key="5">
    <source>
        <dbReference type="ARBA" id="ARBA00022475"/>
    </source>
</evidence>
<proteinExistence type="predicted"/>
<evidence type="ECO:0000313" key="13">
    <source>
        <dbReference type="Proteomes" id="UP000749559"/>
    </source>
</evidence>
<dbReference type="GO" id="GO:0006811">
    <property type="term" value="P:monoatomic ion transport"/>
    <property type="evidence" value="ECO:0007669"/>
    <property type="project" value="UniProtKB-KW"/>
</dbReference>
<dbReference type="PANTHER" id="PTHR23516:SF1">
    <property type="entry name" value="MOLYBDATE-ANION TRANSPORTER"/>
    <property type="match status" value="1"/>
</dbReference>
<keyword evidence="5" id="KW-1003">Cell membrane</keyword>
<sequence length="467" mass="52108">MAASANYWYIAIQYIAKMMVITYVAFVVLGVLCIGLQYWAIKSRKDPPIGNNPTFLKFQRGYFAAYFLAVVADWLQGPYLYRLYSYYNFMEDQIAVLYVCGFASTVILGTWAPIAADRFGRKKLCFMFTIVYSLACFFKLSRNYGVLIMGRILGGVATSLLFSSFEAWYVHEHIETHDFPKEWIPVTFAKAGVWNGILAIVAGVVANFLAEWCGLGPVAPFMLSIPCLIISGIIVMTQWQENYGTQSVTLVKSCGTGLRTVFSELRIFMIGVIASLFESVMYIVIFIWTPVLIKGGPSLGITFSSFMVCIMIGSAANQILVTEKVQSYNLLLVSVGMALLANIICIPTTNPDDPNRNLSFLALLIYQISVGIYFPSMGFLRIKIIPDAHRTSVMNWFRVPLNIIACFVLMLLHNSSFRHGNYLIFIITSGLLTFALLLSWQFVSMVKTDSDLQNGSTSENDSSVSSA</sequence>
<comment type="function">
    <text evidence="1">Mediates high-affinity intracellular uptake of the rare oligo-element molybdenum.</text>
</comment>
<evidence type="ECO:0000256" key="2">
    <source>
        <dbReference type="ARBA" id="ARBA00004651"/>
    </source>
</evidence>
<dbReference type="GO" id="GO:0015098">
    <property type="term" value="F:molybdate ion transmembrane transporter activity"/>
    <property type="evidence" value="ECO:0007669"/>
    <property type="project" value="InterPro"/>
</dbReference>
<evidence type="ECO:0000256" key="6">
    <source>
        <dbReference type="ARBA" id="ARBA00022692"/>
    </source>
</evidence>
<evidence type="ECO:0000256" key="3">
    <source>
        <dbReference type="ARBA" id="ARBA00021242"/>
    </source>
</evidence>
<dbReference type="Proteomes" id="UP000749559">
    <property type="component" value="Unassembled WGS sequence"/>
</dbReference>
<gene>
    <name evidence="12" type="ORF">OFUS_LOCUS13194</name>
</gene>
<keyword evidence="8" id="KW-0406">Ion transport</keyword>
<reference evidence="12" key="1">
    <citation type="submission" date="2022-03" db="EMBL/GenBank/DDBJ databases">
        <authorList>
            <person name="Martin C."/>
        </authorList>
    </citation>
    <scope>NUCLEOTIDE SEQUENCE</scope>
</reference>
<dbReference type="CDD" id="cd17487">
    <property type="entry name" value="MFS_MFSD5_like"/>
    <property type="match status" value="1"/>
</dbReference>
<dbReference type="EMBL" id="CAIIXF020000006">
    <property type="protein sequence ID" value="CAH1787513.1"/>
    <property type="molecule type" value="Genomic_DNA"/>
</dbReference>
<dbReference type="OrthoDB" id="263957at2759"/>
<dbReference type="Pfam" id="PF05631">
    <property type="entry name" value="MFS_5"/>
    <property type="match status" value="1"/>
</dbReference>
<keyword evidence="9" id="KW-0472">Membrane</keyword>
<dbReference type="PANTHER" id="PTHR23516">
    <property type="entry name" value="SAM (S-ADENOSYL METHIONINE) TRANSPORTER"/>
    <property type="match status" value="1"/>
</dbReference>
<dbReference type="AlphaFoldDB" id="A0A8J1TX78"/>
<dbReference type="SUPFAM" id="SSF103473">
    <property type="entry name" value="MFS general substrate transporter"/>
    <property type="match status" value="1"/>
</dbReference>
<evidence type="ECO:0000256" key="7">
    <source>
        <dbReference type="ARBA" id="ARBA00022989"/>
    </source>
</evidence>
<name>A0A8J1TX78_OWEFU</name>
<keyword evidence="13" id="KW-1185">Reference proteome</keyword>
<protein>
    <recommendedName>
        <fullName evidence="3">Molybdate-anion transporter</fullName>
    </recommendedName>
    <alternativeName>
        <fullName evidence="10">Major facilitator superfamily domain-containing protein 5</fullName>
    </alternativeName>
    <alternativeName>
        <fullName evidence="11">Molybdate transporter 2 homolog</fullName>
    </alternativeName>
</protein>
<dbReference type="GO" id="GO:0005886">
    <property type="term" value="C:plasma membrane"/>
    <property type="evidence" value="ECO:0007669"/>
    <property type="project" value="UniProtKB-SubCell"/>
</dbReference>
<evidence type="ECO:0000256" key="10">
    <source>
        <dbReference type="ARBA" id="ARBA00030646"/>
    </source>
</evidence>
<evidence type="ECO:0000256" key="1">
    <source>
        <dbReference type="ARBA" id="ARBA00003019"/>
    </source>
</evidence>
<keyword evidence="7" id="KW-1133">Transmembrane helix</keyword>